<dbReference type="AlphaFoldDB" id="A0A8H6IQ11"/>
<protein>
    <submittedName>
        <fullName evidence="1">Transposase-like protein</fullName>
    </submittedName>
</protein>
<name>A0A8H6IQ11_9PEZI</name>
<evidence type="ECO:0000313" key="2">
    <source>
        <dbReference type="Proteomes" id="UP000652219"/>
    </source>
</evidence>
<reference evidence="1 2" key="1">
    <citation type="journal article" date="2020" name="Phytopathology">
        <title>Genome Sequence Resources of Colletotrichum truncatum, C. plurivorum, C. musicola, and C. sojae: Four Species Pathogenic to Soybean (Glycine max).</title>
        <authorList>
            <person name="Rogerio F."/>
            <person name="Boufleur T.R."/>
            <person name="Ciampi-Guillardi M."/>
            <person name="Sukno S.A."/>
            <person name="Thon M.R."/>
            <person name="Massola Junior N.S."/>
            <person name="Baroncelli R."/>
        </authorList>
    </citation>
    <scope>NUCLEOTIDE SEQUENCE [LARGE SCALE GENOMIC DNA]</scope>
    <source>
        <strain evidence="1 2">LFN0009</strain>
    </source>
</reference>
<dbReference type="EMBL" id="WIGN01000480">
    <property type="protein sequence ID" value="KAF6791376.1"/>
    <property type="molecule type" value="Genomic_DNA"/>
</dbReference>
<dbReference type="Proteomes" id="UP000652219">
    <property type="component" value="Unassembled WGS sequence"/>
</dbReference>
<evidence type="ECO:0000313" key="1">
    <source>
        <dbReference type="EMBL" id="KAF6791376.1"/>
    </source>
</evidence>
<organism evidence="1 2">
    <name type="scientific">Colletotrichum sojae</name>
    <dbReference type="NCBI Taxonomy" id="2175907"/>
    <lineage>
        <taxon>Eukaryota</taxon>
        <taxon>Fungi</taxon>
        <taxon>Dikarya</taxon>
        <taxon>Ascomycota</taxon>
        <taxon>Pezizomycotina</taxon>
        <taxon>Sordariomycetes</taxon>
        <taxon>Hypocreomycetidae</taxon>
        <taxon>Glomerellales</taxon>
        <taxon>Glomerellaceae</taxon>
        <taxon>Colletotrichum</taxon>
        <taxon>Colletotrichum orchidearum species complex</taxon>
    </lineage>
</organism>
<comment type="caution">
    <text evidence="1">The sequence shown here is derived from an EMBL/GenBank/DDBJ whole genome shotgun (WGS) entry which is preliminary data.</text>
</comment>
<keyword evidence="2" id="KW-1185">Reference proteome</keyword>
<gene>
    <name evidence="1" type="ORF">CSOJ01_14374</name>
</gene>
<proteinExistence type="predicted"/>
<accession>A0A8H6IQ11</accession>
<sequence>MLRRALLKRVQIDGFILNDKTLSSPTARLPDEDILTNKDWNILTELKSILEPLYQQTKRCEGWGKGDGHGRL</sequence>